<reference evidence="5 6" key="1">
    <citation type="submission" date="2014-04" db="EMBL/GenBank/DDBJ databases">
        <authorList>
            <consortium name="DOE Joint Genome Institute"/>
            <person name="Kuo A."/>
            <person name="Kohler A."/>
            <person name="Jargeat P."/>
            <person name="Nagy L.G."/>
            <person name="Floudas D."/>
            <person name="Copeland A."/>
            <person name="Barry K.W."/>
            <person name="Cichocki N."/>
            <person name="Veneault-Fourrey C."/>
            <person name="LaButti K."/>
            <person name="Lindquist E.A."/>
            <person name="Lipzen A."/>
            <person name="Lundell T."/>
            <person name="Morin E."/>
            <person name="Murat C."/>
            <person name="Sun H."/>
            <person name="Tunlid A."/>
            <person name="Henrissat B."/>
            <person name="Grigoriev I.V."/>
            <person name="Hibbett D.S."/>
            <person name="Martin F."/>
            <person name="Nordberg H.P."/>
            <person name="Cantor M.N."/>
            <person name="Hua S.X."/>
        </authorList>
    </citation>
    <scope>NUCLEOTIDE SEQUENCE [LARGE SCALE GENOMIC DNA]</scope>
    <source>
        <strain evidence="5 6">Ve08.2h10</strain>
    </source>
</reference>
<dbReference type="SMART" id="SM00154">
    <property type="entry name" value="ZnF_AN1"/>
    <property type="match status" value="1"/>
</dbReference>
<keyword evidence="6" id="KW-1185">Reference proteome</keyword>
<dbReference type="GO" id="GO:0008270">
    <property type="term" value="F:zinc ion binding"/>
    <property type="evidence" value="ECO:0007669"/>
    <property type="project" value="UniProtKB-KW"/>
</dbReference>
<feature type="domain" description="AN1-type" evidence="4">
    <location>
        <begin position="11"/>
        <end position="49"/>
    </location>
</feature>
<dbReference type="PANTHER" id="PTHR14677:SF20">
    <property type="entry name" value="ZINC FINGER AN1-TYPE CONTAINING 2A-RELATED"/>
    <property type="match status" value="1"/>
</dbReference>
<dbReference type="OrthoDB" id="431929at2759"/>
<evidence type="ECO:0000256" key="3">
    <source>
        <dbReference type="ARBA" id="ARBA00022833"/>
    </source>
</evidence>
<dbReference type="Proteomes" id="UP000054538">
    <property type="component" value="Unassembled WGS sequence"/>
</dbReference>
<dbReference type="Pfam" id="PF01428">
    <property type="entry name" value="zf-AN1"/>
    <property type="match status" value="1"/>
</dbReference>
<dbReference type="InterPro" id="IPR035896">
    <property type="entry name" value="AN1-like_Znf"/>
</dbReference>
<dbReference type="GO" id="GO:0005737">
    <property type="term" value="C:cytoplasm"/>
    <property type="evidence" value="ECO:0007669"/>
    <property type="project" value="TreeGrafter"/>
</dbReference>
<dbReference type="InParanoid" id="A0A0D0DFX9"/>
<dbReference type="EMBL" id="KN825588">
    <property type="protein sequence ID" value="KIK83701.1"/>
    <property type="molecule type" value="Genomic_DNA"/>
</dbReference>
<evidence type="ECO:0000313" key="5">
    <source>
        <dbReference type="EMBL" id="KIK83701.1"/>
    </source>
</evidence>
<keyword evidence="1" id="KW-0479">Metal-binding</keyword>
<dbReference type="SUPFAM" id="SSF118310">
    <property type="entry name" value="AN1-like Zinc finger"/>
    <property type="match status" value="2"/>
</dbReference>
<gene>
    <name evidence="5" type="ORF">PAXRUDRAFT_832036</name>
</gene>
<accession>A0A0D0DFX9</accession>
<protein>
    <recommendedName>
        <fullName evidence="4">AN1-type domain-containing protein</fullName>
    </recommendedName>
</protein>
<reference evidence="6" key="2">
    <citation type="submission" date="2015-01" db="EMBL/GenBank/DDBJ databases">
        <title>Evolutionary Origins and Diversification of the Mycorrhizal Mutualists.</title>
        <authorList>
            <consortium name="DOE Joint Genome Institute"/>
            <consortium name="Mycorrhizal Genomics Consortium"/>
            <person name="Kohler A."/>
            <person name="Kuo A."/>
            <person name="Nagy L.G."/>
            <person name="Floudas D."/>
            <person name="Copeland A."/>
            <person name="Barry K.W."/>
            <person name="Cichocki N."/>
            <person name="Veneault-Fourrey C."/>
            <person name="LaButti K."/>
            <person name="Lindquist E.A."/>
            <person name="Lipzen A."/>
            <person name="Lundell T."/>
            <person name="Morin E."/>
            <person name="Murat C."/>
            <person name="Riley R."/>
            <person name="Ohm R."/>
            <person name="Sun H."/>
            <person name="Tunlid A."/>
            <person name="Henrissat B."/>
            <person name="Grigoriev I.V."/>
            <person name="Hibbett D.S."/>
            <person name="Martin F."/>
        </authorList>
    </citation>
    <scope>NUCLEOTIDE SEQUENCE [LARGE SCALE GENOMIC DNA]</scope>
    <source>
        <strain evidence="6">Ve08.2h10</strain>
    </source>
</reference>
<evidence type="ECO:0000256" key="2">
    <source>
        <dbReference type="ARBA" id="ARBA00022771"/>
    </source>
</evidence>
<dbReference type="HOGENOM" id="CLU_052358_1_0_1"/>
<evidence type="ECO:0000259" key="4">
    <source>
        <dbReference type="SMART" id="SM00154"/>
    </source>
</evidence>
<evidence type="ECO:0000256" key="1">
    <source>
        <dbReference type="ARBA" id="ARBA00022723"/>
    </source>
</evidence>
<dbReference type="PANTHER" id="PTHR14677">
    <property type="entry name" value="ARSENITE INDUCUBLE RNA ASSOCIATED PROTEIN AIP-1-RELATED"/>
    <property type="match status" value="1"/>
</dbReference>
<name>A0A0D0DFX9_9AGAM</name>
<dbReference type="STRING" id="930991.A0A0D0DFX9"/>
<dbReference type="InterPro" id="IPR000058">
    <property type="entry name" value="Znf_AN1"/>
</dbReference>
<organism evidence="5 6">
    <name type="scientific">Paxillus rubicundulus Ve08.2h10</name>
    <dbReference type="NCBI Taxonomy" id="930991"/>
    <lineage>
        <taxon>Eukaryota</taxon>
        <taxon>Fungi</taxon>
        <taxon>Dikarya</taxon>
        <taxon>Basidiomycota</taxon>
        <taxon>Agaricomycotina</taxon>
        <taxon>Agaricomycetes</taxon>
        <taxon>Agaricomycetidae</taxon>
        <taxon>Boletales</taxon>
        <taxon>Paxilineae</taxon>
        <taxon>Paxillaceae</taxon>
        <taxon>Paxillus</taxon>
    </lineage>
</organism>
<keyword evidence="2" id="KW-0863">Zinc-finger</keyword>
<dbReference type="AlphaFoldDB" id="A0A0D0DFX9"/>
<sequence>MMDLDLIGKHCTLRTCNELDFLPIQCSCLRWFCSLHISPDNHDCSTVVQRQLQPFLPSTGVRARCASAGCSRPSLDSAVSTTDLPYEGQRSNACCPGCRVSFCVDHRHRPSHSCTDSSLRKEKVKNEAARAILAQNFPPTLTSTSHTPVVARRCLKPTSDTKKVAQLHKVNLMKMRHRAVPGDPKEKGSTIPVGRRLYINVRLEMTGQPPKEIILWFQKTIATGKALDLIADHFMLSTFRASPLYLKGVCEEVGNYTVLRNDLALSEQIEDASNVILSNS</sequence>
<evidence type="ECO:0000313" key="6">
    <source>
        <dbReference type="Proteomes" id="UP000054538"/>
    </source>
</evidence>
<keyword evidence="3" id="KW-0862">Zinc</keyword>
<proteinExistence type="predicted"/>
<dbReference type="Gene3D" id="4.10.1110.10">
    <property type="entry name" value="AN1-like Zinc finger"/>
    <property type="match status" value="2"/>
</dbReference>